<keyword evidence="2" id="KW-0479">Metal-binding</keyword>
<comment type="similarity">
    <text evidence="8">Belongs to the snail C2H2-type zinc-finger protein family.</text>
</comment>
<protein>
    <submittedName>
        <fullName evidence="12">Zinc finger protein</fullName>
    </submittedName>
</protein>
<comment type="caution">
    <text evidence="12">The sequence shown here is derived from an EMBL/GenBank/DDBJ whole genome shotgun (WGS) entry which is preliminary data.</text>
</comment>
<evidence type="ECO:0000259" key="11">
    <source>
        <dbReference type="PROSITE" id="PS50157"/>
    </source>
</evidence>
<evidence type="ECO:0000256" key="5">
    <source>
        <dbReference type="ARBA" id="ARBA00022833"/>
    </source>
</evidence>
<keyword evidence="5" id="KW-0862">Zinc</keyword>
<dbReference type="GO" id="GO:0005634">
    <property type="term" value="C:nucleus"/>
    <property type="evidence" value="ECO:0007669"/>
    <property type="project" value="UniProtKB-SubCell"/>
</dbReference>
<evidence type="ECO:0000256" key="9">
    <source>
        <dbReference type="PROSITE-ProRule" id="PRU00042"/>
    </source>
</evidence>
<keyword evidence="6" id="KW-0238">DNA-binding</keyword>
<dbReference type="Gene3D" id="3.30.160.60">
    <property type="entry name" value="Classic Zinc Finger"/>
    <property type="match status" value="2"/>
</dbReference>
<feature type="region of interest" description="Disordered" evidence="10">
    <location>
        <begin position="408"/>
        <end position="463"/>
    </location>
</feature>
<name>A0A9Q0S7G3_9DIPT</name>
<dbReference type="PANTHER" id="PTHR24388:SF54">
    <property type="entry name" value="PROTEIN ESCARGOT"/>
    <property type="match status" value="1"/>
</dbReference>
<dbReference type="InterPro" id="IPR013087">
    <property type="entry name" value="Znf_C2H2_type"/>
</dbReference>
<dbReference type="SMART" id="SM00355">
    <property type="entry name" value="ZnF_C2H2"/>
    <property type="match status" value="6"/>
</dbReference>
<dbReference type="GO" id="GO:0000978">
    <property type="term" value="F:RNA polymerase II cis-regulatory region sequence-specific DNA binding"/>
    <property type="evidence" value="ECO:0007669"/>
    <property type="project" value="TreeGrafter"/>
</dbReference>
<keyword evidence="13" id="KW-1185">Reference proteome</keyword>
<dbReference type="GO" id="GO:0000981">
    <property type="term" value="F:DNA-binding transcription factor activity, RNA polymerase II-specific"/>
    <property type="evidence" value="ECO:0007669"/>
    <property type="project" value="TreeGrafter"/>
</dbReference>
<evidence type="ECO:0000313" key="13">
    <source>
        <dbReference type="Proteomes" id="UP001151699"/>
    </source>
</evidence>
<keyword evidence="3" id="KW-0677">Repeat</keyword>
<evidence type="ECO:0000256" key="8">
    <source>
        <dbReference type="ARBA" id="ARBA00037948"/>
    </source>
</evidence>
<keyword evidence="4 9" id="KW-0863">Zinc-finger</keyword>
<dbReference type="AlphaFoldDB" id="A0A9Q0S7G3"/>
<comment type="subcellular location">
    <subcellularLocation>
        <location evidence="1">Nucleus</location>
    </subcellularLocation>
</comment>
<evidence type="ECO:0000256" key="1">
    <source>
        <dbReference type="ARBA" id="ARBA00004123"/>
    </source>
</evidence>
<dbReference type="GO" id="GO:0008270">
    <property type="term" value="F:zinc ion binding"/>
    <property type="evidence" value="ECO:0007669"/>
    <property type="project" value="UniProtKB-KW"/>
</dbReference>
<organism evidence="12 13">
    <name type="scientific">Pseudolycoriella hygida</name>
    <dbReference type="NCBI Taxonomy" id="35572"/>
    <lineage>
        <taxon>Eukaryota</taxon>
        <taxon>Metazoa</taxon>
        <taxon>Ecdysozoa</taxon>
        <taxon>Arthropoda</taxon>
        <taxon>Hexapoda</taxon>
        <taxon>Insecta</taxon>
        <taxon>Pterygota</taxon>
        <taxon>Neoptera</taxon>
        <taxon>Endopterygota</taxon>
        <taxon>Diptera</taxon>
        <taxon>Nematocera</taxon>
        <taxon>Sciaroidea</taxon>
        <taxon>Sciaridae</taxon>
        <taxon>Pseudolycoriella</taxon>
    </lineage>
</organism>
<proteinExistence type="inferred from homology"/>
<dbReference type="SUPFAM" id="SSF57667">
    <property type="entry name" value="beta-beta-alpha zinc fingers"/>
    <property type="match status" value="2"/>
</dbReference>
<feature type="domain" description="C2H2-type" evidence="11">
    <location>
        <begin position="521"/>
        <end position="551"/>
    </location>
</feature>
<accession>A0A9Q0S7G3</accession>
<dbReference type="InterPro" id="IPR050527">
    <property type="entry name" value="Snail/Krueppel_Znf"/>
</dbReference>
<dbReference type="InterPro" id="IPR036236">
    <property type="entry name" value="Znf_C2H2_sf"/>
</dbReference>
<dbReference type="OrthoDB" id="6496718at2759"/>
<keyword evidence="7" id="KW-0539">Nucleus</keyword>
<sequence length="579" mass="67076">MEDLPNEVCADCIKKLVHFSLFIDRVVSVQKDLFGIGFSGAEESFPFNVCLKESTTKPTIKQEPAFSIKQENFEFNKSTNQSVYSNEDFAFNSANGQDYYADAESDAYCEFCDVYFNNNVELKNHIVDFHSENQCNPRERANNCEIMEIITLENAAIIDVDENCVEETVVPPLTRVLKEEKTTETDQPKILLQTILAEHNYCRTYCSVDVTEDSSIVPNLKQEEMNVQLKSSNQTKKLEFASVHTSEPANEVEIDSINLIQCEMVDTDCSNEKIDESVSVSNHDKSTVSSIKTKICPICTAHCRTIYHYFVHRSKYHNWSKPRRLKRKLRYKCCHCSKMFVSKYAHDNHTKYSCISLRFKCSICQLEFSSGMSMLIHKRICRVLMAQFENVKSHTKFNKRLKNCSNKNELNASEKRDSTGQKTPRTISSMRNRSQRNRMELSCQKRRPECESGSSKSHNLNNEHTCNLGRRFHTLRKFSSQQSFHISDTAPAYSCNMCSKNFRIKSYLHQHLVTHNNERKYKCTMNSCTKVFKRLAGLNQHIRGYHYKIKPHVCTVCQHSYALKGDMRRCRHSSLQNKN</sequence>
<feature type="compositionally biased region" description="Polar residues" evidence="10">
    <location>
        <begin position="452"/>
        <end position="463"/>
    </location>
</feature>
<evidence type="ECO:0000256" key="2">
    <source>
        <dbReference type="ARBA" id="ARBA00022723"/>
    </source>
</evidence>
<dbReference type="Pfam" id="PF00096">
    <property type="entry name" value="zf-C2H2"/>
    <property type="match status" value="1"/>
</dbReference>
<evidence type="ECO:0000256" key="4">
    <source>
        <dbReference type="ARBA" id="ARBA00022771"/>
    </source>
</evidence>
<dbReference type="PROSITE" id="PS50157">
    <property type="entry name" value="ZINC_FINGER_C2H2_2"/>
    <property type="match status" value="2"/>
</dbReference>
<evidence type="ECO:0000256" key="10">
    <source>
        <dbReference type="SAM" id="MobiDB-lite"/>
    </source>
</evidence>
<evidence type="ECO:0000313" key="12">
    <source>
        <dbReference type="EMBL" id="KAJ6648157.1"/>
    </source>
</evidence>
<dbReference type="Proteomes" id="UP001151699">
    <property type="component" value="Chromosome A"/>
</dbReference>
<dbReference type="EMBL" id="WJQU01000001">
    <property type="protein sequence ID" value="KAJ6648157.1"/>
    <property type="molecule type" value="Genomic_DNA"/>
</dbReference>
<evidence type="ECO:0000256" key="3">
    <source>
        <dbReference type="ARBA" id="ARBA00022737"/>
    </source>
</evidence>
<dbReference type="PROSITE" id="PS00028">
    <property type="entry name" value="ZINC_FINGER_C2H2_1"/>
    <property type="match status" value="3"/>
</dbReference>
<evidence type="ECO:0000256" key="7">
    <source>
        <dbReference type="ARBA" id="ARBA00023242"/>
    </source>
</evidence>
<evidence type="ECO:0000256" key="6">
    <source>
        <dbReference type="ARBA" id="ARBA00023125"/>
    </source>
</evidence>
<gene>
    <name evidence="12" type="primary">ZNF624</name>
    <name evidence="12" type="ORF">Bhyg_03383</name>
</gene>
<dbReference type="PANTHER" id="PTHR24388">
    <property type="entry name" value="ZINC FINGER PROTEIN"/>
    <property type="match status" value="1"/>
</dbReference>
<reference evidence="12" key="1">
    <citation type="submission" date="2022-07" db="EMBL/GenBank/DDBJ databases">
        <authorList>
            <person name="Trinca V."/>
            <person name="Uliana J.V.C."/>
            <person name="Torres T.T."/>
            <person name="Ward R.J."/>
            <person name="Monesi N."/>
        </authorList>
    </citation>
    <scope>NUCLEOTIDE SEQUENCE</scope>
    <source>
        <strain evidence="12">HSMRA1968</strain>
        <tissue evidence="12">Whole embryos</tissue>
    </source>
</reference>
<feature type="domain" description="C2H2-type" evidence="11">
    <location>
        <begin position="493"/>
        <end position="520"/>
    </location>
</feature>